<dbReference type="EMBL" id="JAAIUW010000011">
    <property type="protein sequence ID" value="KAF7808610.1"/>
    <property type="molecule type" value="Genomic_DNA"/>
</dbReference>
<comment type="caution">
    <text evidence="2">The sequence shown here is derived from an EMBL/GenBank/DDBJ whole genome shotgun (WGS) entry which is preliminary data.</text>
</comment>
<protein>
    <submittedName>
        <fullName evidence="2">Vesicle transport protein SFT2B-like isoform X1</fullName>
    </submittedName>
</protein>
<sequence>MVGMEVEDEQHSATLEQSNSFACMDEFN</sequence>
<keyword evidence="3" id="KW-1185">Reference proteome</keyword>
<evidence type="ECO:0000313" key="3">
    <source>
        <dbReference type="Proteomes" id="UP000634136"/>
    </source>
</evidence>
<feature type="compositionally biased region" description="Polar residues" evidence="1">
    <location>
        <begin position="12"/>
        <end position="21"/>
    </location>
</feature>
<evidence type="ECO:0000256" key="1">
    <source>
        <dbReference type="SAM" id="MobiDB-lite"/>
    </source>
</evidence>
<accession>A0A834W3Y5</accession>
<organism evidence="2 3">
    <name type="scientific">Senna tora</name>
    <dbReference type="NCBI Taxonomy" id="362788"/>
    <lineage>
        <taxon>Eukaryota</taxon>
        <taxon>Viridiplantae</taxon>
        <taxon>Streptophyta</taxon>
        <taxon>Embryophyta</taxon>
        <taxon>Tracheophyta</taxon>
        <taxon>Spermatophyta</taxon>
        <taxon>Magnoliopsida</taxon>
        <taxon>eudicotyledons</taxon>
        <taxon>Gunneridae</taxon>
        <taxon>Pentapetalae</taxon>
        <taxon>rosids</taxon>
        <taxon>fabids</taxon>
        <taxon>Fabales</taxon>
        <taxon>Fabaceae</taxon>
        <taxon>Caesalpinioideae</taxon>
        <taxon>Cassia clade</taxon>
        <taxon>Senna</taxon>
    </lineage>
</organism>
<dbReference type="AlphaFoldDB" id="A0A834W3Y5"/>
<proteinExistence type="predicted"/>
<name>A0A834W3Y5_9FABA</name>
<dbReference type="Proteomes" id="UP000634136">
    <property type="component" value="Unassembled WGS sequence"/>
</dbReference>
<gene>
    <name evidence="2" type="ORF">G2W53_035353</name>
</gene>
<feature type="region of interest" description="Disordered" evidence="1">
    <location>
        <begin position="1"/>
        <end position="28"/>
    </location>
</feature>
<reference evidence="2" key="1">
    <citation type="submission" date="2020-09" db="EMBL/GenBank/DDBJ databases">
        <title>Genome-Enabled Discovery of Anthraquinone Biosynthesis in Senna tora.</title>
        <authorList>
            <person name="Kang S.-H."/>
            <person name="Pandey R.P."/>
            <person name="Lee C.-M."/>
            <person name="Sim J.-S."/>
            <person name="Jeong J.-T."/>
            <person name="Choi B.-S."/>
            <person name="Jung M."/>
            <person name="Ginzburg D."/>
            <person name="Zhao K."/>
            <person name="Won S.Y."/>
            <person name="Oh T.-J."/>
            <person name="Yu Y."/>
            <person name="Kim N.-H."/>
            <person name="Lee O.R."/>
            <person name="Lee T.-H."/>
            <person name="Bashyal P."/>
            <person name="Kim T.-S."/>
            <person name="Lee W.-H."/>
            <person name="Kawkins C."/>
            <person name="Kim C.-K."/>
            <person name="Kim J.S."/>
            <person name="Ahn B.O."/>
            <person name="Rhee S.Y."/>
            <person name="Sohng J.K."/>
        </authorList>
    </citation>
    <scope>NUCLEOTIDE SEQUENCE</scope>
    <source>
        <tissue evidence="2">Leaf</tissue>
    </source>
</reference>
<evidence type="ECO:0000313" key="2">
    <source>
        <dbReference type="EMBL" id="KAF7808610.1"/>
    </source>
</evidence>